<comment type="caution">
    <text evidence="2">The sequence shown here is derived from an EMBL/GenBank/DDBJ whole genome shotgun (WGS) entry which is preliminary data.</text>
</comment>
<organism evidence="2 3">
    <name type="scientific">Streptomyces candidus</name>
    <dbReference type="NCBI Taxonomy" id="67283"/>
    <lineage>
        <taxon>Bacteria</taxon>
        <taxon>Bacillati</taxon>
        <taxon>Actinomycetota</taxon>
        <taxon>Actinomycetes</taxon>
        <taxon>Kitasatosporales</taxon>
        <taxon>Streptomycetaceae</taxon>
        <taxon>Streptomyces</taxon>
    </lineage>
</organism>
<feature type="region of interest" description="Disordered" evidence="1">
    <location>
        <begin position="68"/>
        <end position="89"/>
    </location>
</feature>
<protein>
    <submittedName>
        <fullName evidence="2">Uncharacterized protein</fullName>
    </submittedName>
</protein>
<sequence length="145" mass="14604">MPPTATTDLHRPRSGKAAVSLAAHTHRRRLLAVAAVVLGVLCGPAAAQHAVPAAAATRTVPVTAEPTVSAPVPGCHDRAPAGGTAAPAAPVRPSTMYELLPALFEARGAVGGWGPEQGLVPDHVRRGPPSAGPPTPVDLSVLLRV</sequence>
<gene>
    <name evidence="2" type="ORF">HNQ79_003617</name>
</gene>
<dbReference type="PROSITE" id="PS51318">
    <property type="entry name" value="TAT"/>
    <property type="match status" value="1"/>
</dbReference>
<evidence type="ECO:0000313" key="2">
    <source>
        <dbReference type="EMBL" id="MBB6437134.1"/>
    </source>
</evidence>
<reference evidence="2 3" key="1">
    <citation type="submission" date="2020-08" db="EMBL/GenBank/DDBJ databases">
        <title>Genomic Encyclopedia of Type Strains, Phase IV (KMG-IV): sequencing the most valuable type-strain genomes for metagenomic binning, comparative biology and taxonomic classification.</title>
        <authorList>
            <person name="Goeker M."/>
        </authorList>
    </citation>
    <scope>NUCLEOTIDE SEQUENCE [LARGE SCALE GENOMIC DNA]</scope>
    <source>
        <strain evidence="2 3">DSM 40141</strain>
    </source>
</reference>
<evidence type="ECO:0000256" key="1">
    <source>
        <dbReference type="SAM" id="MobiDB-lite"/>
    </source>
</evidence>
<dbReference type="AlphaFoldDB" id="A0A7X0HIT9"/>
<name>A0A7X0HIT9_9ACTN</name>
<dbReference type="EMBL" id="JACHEM010000009">
    <property type="protein sequence ID" value="MBB6437134.1"/>
    <property type="molecule type" value="Genomic_DNA"/>
</dbReference>
<evidence type="ECO:0000313" key="3">
    <source>
        <dbReference type="Proteomes" id="UP000540423"/>
    </source>
</evidence>
<feature type="compositionally biased region" description="Low complexity" evidence="1">
    <location>
        <begin position="80"/>
        <end position="89"/>
    </location>
</feature>
<proteinExistence type="predicted"/>
<keyword evidence="3" id="KW-1185">Reference proteome</keyword>
<dbReference type="RefSeq" id="WP_185032222.1">
    <property type="nucleotide sequence ID" value="NZ_BNBN01000003.1"/>
</dbReference>
<dbReference type="InterPro" id="IPR006311">
    <property type="entry name" value="TAT_signal"/>
</dbReference>
<accession>A0A7X0HIT9</accession>
<dbReference type="Proteomes" id="UP000540423">
    <property type="component" value="Unassembled WGS sequence"/>
</dbReference>